<proteinExistence type="inferred from homology"/>
<dbReference type="OrthoDB" id="517007at2"/>
<dbReference type="InterPro" id="IPR002347">
    <property type="entry name" value="SDR_fam"/>
</dbReference>
<evidence type="ECO:0000313" key="3">
    <source>
        <dbReference type="EMBL" id="PWJ54366.1"/>
    </source>
</evidence>
<organism evidence="3 4">
    <name type="scientific">Quadrisphaera granulorum</name>
    <dbReference type="NCBI Taxonomy" id="317664"/>
    <lineage>
        <taxon>Bacteria</taxon>
        <taxon>Bacillati</taxon>
        <taxon>Actinomycetota</taxon>
        <taxon>Actinomycetes</taxon>
        <taxon>Kineosporiales</taxon>
        <taxon>Kineosporiaceae</taxon>
        <taxon>Quadrisphaera</taxon>
    </lineage>
</organism>
<dbReference type="SUPFAM" id="SSF51735">
    <property type="entry name" value="NAD(P)-binding Rossmann-fold domains"/>
    <property type="match status" value="1"/>
</dbReference>
<evidence type="ECO:0000256" key="2">
    <source>
        <dbReference type="ARBA" id="ARBA00023002"/>
    </source>
</evidence>
<dbReference type="GO" id="GO:0016616">
    <property type="term" value="F:oxidoreductase activity, acting on the CH-OH group of donors, NAD or NADP as acceptor"/>
    <property type="evidence" value="ECO:0007669"/>
    <property type="project" value="TreeGrafter"/>
</dbReference>
<dbReference type="FunFam" id="3.40.50.720:FF:000084">
    <property type="entry name" value="Short-chain dehydrogenase reductase"/>
    <property type="match status" value="1"/>
</dbReference>
<dbReference type="AlphaFoldDB" id="A0A316A8W6"/>
<dbReference type="Pfam" id="PF13561">
    <property type="entry name" value="adh_short_C2"/>
    <property type="match status" value="1"/>
</dbReference>
<evidence type="ECO:0000256" key="1">
    <source>
        <dbReference type="ARBA" id="ARBA00006484"/>
    </source>
</evidence>
<gene>
    <name evidence="3" type="ORF">BXY45_10762</name>
</gene>
<dbReference type="CDD" id="cd05233">
    <property type="entry name" value="SDR_c"/>
    <property type="match status" value="1"/>
</dbReference>
<dbReference type="RefSeq" id="WP_109773694.1">
    <property type="nucleotide sequence ID" value="NZ_QGDQ01000007.1"/>
</dbReference>
<dbReference type="PANTHER" id="PTHR42760">
    <property type="entry name" value="SHORT-CHAIN DEHYDROGENASES/REDUCTASES FAMILY MEMBER"/>
    <property type="match status" value="1"/>
</dbReference>
<keyword evidence="4" id="KW-1185">Reference proteome</keyword>
<reference evidence="3 4" key="1">
    <citation type="submission" date="2018-03" db="EMBL/GenBank/DDBJ databases">
        <title>Genomic Encyclopedia of Archaeal and Bacterial Type Strains, Phase II (KMG-II): from individual species to whole genera.</title>
        <authorList>
            <person name="Goeker M."/>
        </authorList>
    </citation>
    <scope>NUCLEOTIDE SEQUENCE [LARGE SCALE GENOMIC DNA]</scope>
    <source>
        <strain evidence="3 4">DSM 44889</strain>
    </source>
</reference>
<sequence length="268" mass="27255">MDDLTHLFDLSGQVALVTGSSSGIGRAAAEGLALAGAHVVVHGRHPERTRAVAEGIAAAGGSASTVLGDASDPAWVRAAVDGVVAEHGRLDVVMANAGVAGGPSYRTEEGRIAAVSDAEWQSTLANNLTSTFNTLREASRVMGDGGRIIVTSSTAGLRSDPFVGYGYTATKAAQVNLVRQLALELAPRGIRVNALAPGPIKGTRIGGEAELSPELEQAWADTIPLGRMGLPDEVRGPVLFLASAASSFVTGAVLPVDGGALDLSHAAY</sequence>
<name>A0A316A8W6_9ACTN</name>
<comment type="caution">
    <text evidence="3">The sequence shown here is derived from an EMBL/GenBank/DDBJ whole genome shotgun (WGS) entry which is preliminary data.</text>
</comment>
<dbReference type="EMBL" id="QGDQ01000007">
    <property type="protein sequence ID" value="PWJ54366.1"/>
    <property type="molecule type" value="Genomic_DNA"/>
</dbReference>
<dbReference type="PRINTS" id="PR00080">
    <property type="entry name" value="SDRFAMILY"/>
</dbReference>
<dbReference type="Proteomes" id="UP000245469">
    <property type="component" value="Unassembled WGS sequence"/>
</dbReference>
<dbReference type="InterPro" id="IPR036291">
    <property type="entry name" value="NAD(P)-bd_dom_sf"/>
</dbReference>
<dbReference type="PANTHER" id="PTHR42760:SF133">
    <property type="entry name" value="3-OXOACYL-[ACYL-CARRIER-PROTEIN] REDUCTASE"/>
    <property type="match status" value="1"/>
</dbReference>
<comment type="similarity">
    <text evidence="1">Belongs to the short-chain dehydrogenases/reductases (SDR) family.</text>
</comment>
<protein>
    <submittedName>
        <fullName evidence="3">NAD(P)-dependent dehydrogenase (Short-subunit alcohol dehydrogenase family)</fullName>
    </submittedName>
</protein>
<dbReference type="PRINTS" id="PR00081">
    <property type="entry name" value="GDHRDH"/>
</dbReference>
<keyword evidence="2" id="KW-0560">Oxidoreductase</keyword>
<evidence type="ECO:0000313" key="4">
    <source>
        <dbReference type="Proteomes" id="UP000245469"/>
    </source>
</evidence>
<accession>A0A316A8W6</accession>
<dbReference type="Gene3D" id="3.40.50.720">
    <property type="entry name" value="NAD(P)-binding Rossmann-like Domain"/>
    <property type="match status" value="1"/>
</dbReference>